<evidence type="ECO:0000313" key="4">
    <source>
        <dbReference type="Ensembl" id="ENSZLMP00000012058.1"/>
    </source>
</evidence>
<dbReference type="AlphaFoldDB" id="A0A8D2PBE3"/>
<protein>
    <submittedName>
        <fullName evidence="4">Uncharacterized protein</fullName>
    </submittedName>
</protein>
<keyword evidence="5" id="KW-1185">Reference proteome</keyword>
<reference evidence="4" key="2">
    <citation type="submission" date="2025-09" db="UniProtKB">
        <authorList>
            <consortium name="Ensembl"/>
        </authorList>
    </citation>
    <scope>IDENTIFICATION</scope>
</reference>
<dbReference type="PANTHER" id="PTHR13874:SF9">
    <property type="entry name" value="ENDOTHELIN-2"/>
    <property type="match status" value="1"/>
</dbReference>
<feature type="region of interest" description="Disordered" evidence="3">
    <location>
        <begin position="1"/>
        <end position="42"/>
    </location>
</feature>
<proteinExistence type="predicted"/>
<dbReference type="Proteomes" id="UP000694401">
    <property type="component" value="Unassembled WGS sequence"/>
</dbReference>
<dbReference type="GO" id="GO:0014826">
    <property type="term" value="P:vein smooth muscle contraction"/>
    <property type="evidence" value="ECO:0007669"/>
    <property type="project" value="TreeGrafter"/>
</dbReference>
<dbReference type="InterPro" id="IPR019764">
    <property type="entry name" value="Endothelin_toxin_CS"/>
</dbReference>
<evidence type="ECO:0000256" key="1">
    <source>
        <dbReference type="ARBA" id="ARBA00004613"/>
    </source>
</evidence>
<dbReference type="GO" id="GO:0005615">
    <property type="term" value="C:extracellular space"/>
    <property type="evidence" value="ECO:0007669"/>
    <property type="project" value="TreeGrafter"/>
</dbReference>
<evidence type="ECO:0000256" key="2">
    <source>
        <dbReference type="ARBA" id="ARBA00022525"/>
    </source>
</evidence>
<dbReference type="InterPro" id="IPR020475">
    <property type="entry name" value="Endothelin"/>
</dbReference>
<evidence type="ECO:0000256" key="3">
    <source>
        <dbReference type="SAM" id="MobiDB-lite"/>
    </source>
</evidence>
<dbReference type="GO" id="GO:0005179">
    <property type="term" value="F:hormone activity"/>
    <property type="evidence" value="ECO:0007669"/>
    <property type="project" value="TreeGrafter"/>
</dbReference>
<sequence length="125" mass="13258">MGPASSSKPCKEGKIPFPGSTEHTAPYGLGSPPRRRKRSAGRCQCSRSRDSTCATFCQDEGVDFWGTAVPFPEGRAGTTLGVGTTEGVDFWDPSVPCMAQGCSELGLSSQTSCGHLSLWHMWGLS</sequence>
<dbReference type="PROSITE" id="PS00270">
    <property type="entry name" value="ENDOTHELIN"/>
    <property type="match status" value="1"/>
</dbReference>
<reference evidence="4" key="1">
    <citation type="submission" date="2025-08" db="UniProtKB">
        <authorList>
            <consortium name="Ensembl"/>
        </authorList>
    </citation>
    <scope>IDENTIFICATION</scope>
</reference>
<dbReference type="GO" id="GO:0003100">
    <property type="term" value="P:regulation of systemic arterial blood pressure by endothelin"/>
    <property type="evidence" value="ECO:0007669"/>
    <property type="project" value="TreeGrafter"/>
</dbReference>
<dbReference type="GO" id="GO:0019229">
    <property type="term" value="P:regulation of vasoconstriction"/>
    <property type="evidence" value="ECO:0007669"/>
    <property type="project" value="InterPro"/>
</dbReference>
<comment type="subcellular location">
    <subcellularLocation>
        <location evidence="1">Secreted</location>
    </subcellularLocation>
</comment>
<dbReference type="GO" id="GO:0031708">
    <property type="term" value="F:endothelin B receptor binding"/>
    <property type="evidence" value="ECO:0007669"/>
    <property type="project" value="TreeGrafter"/>
</dbReference>
<keyword evidence="2" id="KW-0964">Secreted</keyword>
<name>A0A8D2PBE3_ZOSLA</name>
<organism evidence="4 5">
    <name type="scientific">Zosterops lateralis melanops</name>
    <dbReference type="NCBI Taxonomy" id="1220523"/>
    <lineage>
        <taxon>Eukaryota</taxon>
        <taxon>Metazoa</taxon>
        <taxon>Chordata</taxon>
        <taxon>Craniata</taxon>
        <taxon>Vertebrata</taxon>
        <taxon>Euteleostomi</taxon>
        <taxon>Archelosauria</taxon>
        <taxon>Archosauria</taxon>
        <taxon>Dinosauria</taxon>
        <taxon>Saurischia</taxon>
        <taxon>Theropoda</taxon>
        <taxon>Coelurosauria</taxon>
        <taxon>Aves</taxon>
        <taxon>Neognathae</taxon>
        <taxon>Neoaves</taxon>
        <taxon>Telluraves</taxon>
        <taxon>Australaves</taxon>
        <taxon>Passeriformes</taxon>
        <taxon>Sylvioidea</taxon>
        <taxon>Zosteropidae</taxon>
        <taxon>Zosterops</taxon>
    </lineage>
</organism>
<dbReference type="PANTHER" id="PTHR13874">
    <property type="entry name" value="ENDOTHELIN"/>
    <property type="match status" value="1"/>
</dbReference>
<dbReference type="Ensembl" id="ENSZLMT00000012385.1">
    <property type="protein sequence ID" value="ENSZLMP00000012058.1"/>
    <property type="gene ID" value="ENSZLMG00000008395.1"/>
</dbReference>
<dbReference type="GO" id="GO:0006874">
    <property type="term" value="P:intracellular calcium ion homeostasis"/>
    <property type="evidence" value="ECO:0007669"/>
    <property type="project" value="TreeGrafter"/>
</dbReference>
<evidence type="ECO:0000313" key="5">
    <source>
        <dbReference type="Proteomes" id="UP000694401"/>
    </source>
</evidence>
<accession>A0A8D2PBE3</accession>